<organism evidence="2">
    <name type="scientific">uncultured Dysgonomonas sp</name>
    <dbReference type="NCBI Taxonomy" id="206096"/>
    <lineage>
        <taxon>Bacteria</taxon>
        <taxon>Pseudomonadati</taxon>
        <taxon>Bacteroidota</taxon>
        <taxon>Bacteroidia</taxon>
        <taxon>Bacteroidales</taxon>
        <taxon>Dysgonomonadaceae</taxon>
        <taxon>Dysgonomonas</taxon>
        <taxon>environmental samples</taxon>
    </lineage>
</organism>
<dbReference type="EMBL" id="FLUL01000001">
    <property type="protein sequence ID" value="SBW00295.1"/>
    <property type="molecule type" value="Genomic_DNA"/>
</dbReference>
<keyword evidence="1" id="KW-0732">Signal</keyword>
<gene>
    <name evidence="2" type="ORF">KL86DYS2_11824</name>
</gene>
<feature type="chain" id="PRO_5012849423" description="PKD domain-containing protein" evidence="1">
    <location>
        <begin position="20"/>
        <end position="434"/>
    </location>
</feature>
<feature type="signal peptide" evidence="1">
    <location>
        <begin position="1"/>
        <end position="19"/>
    </location>
</feature>
<dbReference type="InterPro" id="IPR026341">
    <property type="entry name" value="T9SS_type_B"/>
</dbReference>
<evidence type="ECO:0000256" key="1">
    <source>
        <dbReference type="SAM" id="SignalP"/>
    </source>
</evidence>
<dbReference type="RefSeq" id="WP_296949299.1">
    <property type="nucleotide sequence ID" value="NZ_LT599021.1"/>
</dbReference>
<protein>
    <recommendedName>
        <fullName evidence="3">PKD domain-containing protein</fullName>
    </recommendedName>
</protein>
<dbReference type="NCBIfam" id="TIGR04131">
    <property type="entry name" value="Bac_Flav_CTERM"/>
    <property type="match status" value="1"/>
</dbReference>
<accession>A0A212JLV9</accession>
<reference evidence="2" key="1">
    <citation type="submission" date="2016-04" db="EMBL/GenBank/DDBJ databases">
        <authorList>
            <person name="Evans L.H."/>
            <person name="Alamgir A."/>
            <person name="Owens N."/>
            <person name="Weber N.D."/>
            <person name="Virtaneva K."/>
            <person name="Barbian K."/>
            <person name="Babar A."/>
            <person name="Rosenke K."/>
        </authorList>
    </citation>
    <scope>NUCLEOTIDE SEQUENCE</scope>
    <source>
        <strain evidence="2">86-2</strain>
    </source>
</reference>
<name>A0A212JLV9_9BACT</name>
<evidence type="ECO:0000313" key="2">
    <source>
        <dbReference type="EMBL" id="SBW00295.1"/>
    </source>
</evidence>
<sequence length="434" mass="49239">MRKSIFLITLLVFTTSIFAQTYTVSGGLGTPYAYKKESGQSLTGTGIEEVYLFNTFAGATIKYSSSSISVRFYKYKQSFGDKTQIPDSDISITSINGNSTYTVSNLEDGYGYFAEDNNIAKSAVWIIDYNQHKSILSSIEARENEDKCQFLKLLVGKTEDKLFFYTTNGSRREIPRKYTVSYDIQEWDENNKAFIKSIRTLNIDTEETIDAPLMNTVFKLKGDQFAEYFKIPHEKSSEEYNAIAVEGHVVAEQEGKNNGEIGSSAPVTVNLYGRGSDAAYFYTWSIYNKEDTANYIVRYTGSDVKKYTFEKDGNYVIKLEVANNADQSATCVNISTLELNIEESDIKAPNFFSPGGTTNAEFKVYYKSIVKFKCTIFNRWGVKIYQWNDPSKGWDGRHNGKYVSTGVYYYVIEYTNSKGRRKSMGGDINVLRRN</sequence>
<proteinExistence type="predicted"/>
<dbReference type="Pfam" id="PF13585">
    <property type="entry name" value="CHU_C"/>
    <property type="match status" value="1"/>
</dbReference>
<evidence type="ECO:0008006" key="3">
    <source>
        <dbReference type="Google" id="ProtNLM"/>
    </source>
</evidence>
<dbReference type="AlphaFoldDB" id="A0A212JLV9"/>